<sequence length="463" mass="50866">MTRSLRKSLLLWLLLPAALAIITFLPLAYHLVHQPAMEALDQALADASLALVPHLEVVDGEPRFVFPPAAEQVLRTDRVDDIYYLILGPNDRFIAGDAGLPHEAGPDDEVRGERTSFDSHFRGHRVRVTAIHRTIAEEPFIFVTAETTRKRDQLKLDLAVALLLPLMFFAVATGITIWFGVHHALLPVEGIRRALHGMEHRALQPLDEGAAPIEIRPLVTEFNQVLDRLEEAAEAQQRFVANAAHQLRTPLAGIRTQLELLQREPDATERDARTRHCVGAIERLGHLINQMLVLLSAEPGGRHTNLAATVDLPELIRDRSPEWIRLAEARSLDLGFELQAARVNGDRLLLGEMIANLVANALNYTPAPGEVTIRCRTEGSHSLIEVEDTGPGIPAAARQQVFERFFRLPAASHPGSGLGLAIVREIARGAGGEVDILDTADGRGVLLRVSLPALIDTPDEEPA</sequence>
<comment type="subcellular location">
    <subcellularLocation>
        <location evidence="2">Membrane</location>
    </subcellularLocation>
</comment>
<dbReference type="CDD" id="cd00082">
    <property type="entry name" value="HisKA"/>
    <property type="match status" value="1"/>
</dbReference>
<feature type="domain" description="Histidine kinase" evidence="12">
    <location>
        <begin position="242"/>
        <end position="455"/>
    </location>
</feature>
<name>A0ABQ6F8S1_9RHOO</name>
<evidence type="ECO:0000256" key="7">
    <source>
        <dbReference type="ARBA" id="ARBA00022777"/>
    </source>
</evidence>
<dbReference type="InterPro" id="IPR036890">
    <property type="entry name" value="HATPase_C_sf"/>
</dbReference>
<evidence type="ECO:0000256" key="2">
    <source>
        <dbReference type="ARBA" id="ARBA00004370"/>
    </source>
</evidence>
<organism evidence="14 15">
    <name type="scientific">Zoogloea oryzae</name>
    <dbReference type="NCBI Taxonomy" id="310767"/>
    <lineage>
        <taxon>Bacteria</taxon>
        <taxon>Pseudomonadati</taxon>
        <taxon>Pseudomonadota</taxon>
        <taxon>Betaproteobacteria</taxon>
        <taxon>Rhodocyclales</taxon>
        <taxon>Zoogloeaceae</taxon>
        <taxon>Zoogloea</taxon>
    </lineage>
</organism>
<dbReference type="SUPFAM" id="SSF55874">
    <property type="entry name" value="ATPase domain of HSP90 chaperone/DNA topoisomerase II/histidine kinase"/>
    <property type="match status" value="1"/>
</dbReference>
<dbReference type="Pfam" id="PF00512">
    <property type="entry name" value="HisKA"/>
    <property type="match status" value="1"/>
</dbReference>
<evidence type="ECO:0000256" key="6">
    <source>
        <dbReference type="ARBA" id="ARBA00022692"/>
    </source>
</evidence>
<evidence type="ECO:0000256" key="5">
    <source>
        <dbReference type="ARBA" id="ARBA00022679"/>
    </source>
</evidence>
<dbReference type="GO" id="GO:0016301">
    <property type="term" value="F:kinase activity"/>
    <property type="evidence" value="ECO:0007669"/>
    <property type="project" value="UniProtKB-KW"/>
</dbReference>
<keyword evidence="15" id="KW-1185">Reference proteome</keyword>
<dbReference type="SMART" id="SM00388">
    <property type="entry name" value="HisKA"/>
    <property type="match status" value="1"/>
</dbReference>
<accession>A0ABQ6F8S1</accession>
<keyword evidence="9" id="KW-0902">Two-component regulatory system</keyword>
<keyword evidence="4" id="KW-0597">Phosphoprotein</keyword>
<dbReference type="InterPro" id="IPR013727">
    <property type="entry name" value="2CSK_N"/>
</dbReference>
<evidence type="ECO:0000256" key="11">
    <source>
        <dbReference type="SAM" id="Phobius"/>
    </source>
</evidence>
<gene>
    <name evidence="14" type="ORF">GCM10007933_10910</name>
</gene>
<proteinExistence type="predicted"/>
<evidence type="ECO:0000256" key="10">
    <source>
        <dbReference type="ARBA" id="ARBA00023136"/>
    </source>
</evidence>
<dbReference type="InterPro" id="IPR005467">
    <property type="entry name" value="His_kinase_dom"/>
</dbReference>
<evidence type="ECO:0000256" key="9">
    <source>
        <dbReference type="ARBA" id="ARBA00023012"/>
    </source>
</evidence>
<feature type="domain" description="HAMP" evidence="13">
    <location>
        <begin position="182"/>
        <end position="234"/>
    </location>
</feature>
<dbReference type="PANTHER" id="PTHR45436">
    <property type="entry name" value="SENSOR HISTIDINE KINASE YKOH"/>
    <property type="match status" value="1"/>
</dbReference>
<dbReference type="SMART" id="SM00387">
    <property type="entry name" value="HATPase_c"/>
    <property type="match status" value="1"/>
</dbReference>
<protein>
    <recommendedName>
        <fullName evidence="3">histidine kinase</fullName>
        <ecNumber evidence="3">2.7.13.3</ecNumber>
    </recommendedName>
</protein>
<dbReference type="PROSITE" id="PS50885">
    <property type="entry name" value="HAMP"/>
    <property type="match status" value="1"/>
</dbReference>
<dbReference type="CDD" id="cd00075">
    <property type="entry name" value="HATPase"/>
    <property type="match status" value="1"/>
</dbReference>
<evidence type="ECO:0000256" key="4">
    <source>
        <dbReference type="ARBA" id="ARBA00022553"/>
    </source>
</evidence>
<evidence type="ECO:0000313" key="14">
    <source>
        <dbReference type="EMBL" id="GLT21639.1"/>
    </source>
</evidence>
<keyword evidence="8 11" id="KW-1133">Transmembrane helix</keyword>
<keyword evidence="7 14" id="KW-0418">Kinase</keyword>
<evidence type="ECO:0000256" key="3">
    <source>
        <dbReference type="ARBA" id="ARBA00012438"/>
    </source>
</evidence>
<dbReference type="SUPFAM" id="SSF47384">
    <property type="entry name" value="Homodimeric domain of signal transducing histidine kinase"/>
    <property type="match status" value="1"/>
</dbReference>
<dbReference type="PRINTS" id="PR00344">
    <property type="entry name" value="BCTRLSENSOR"/>
</dbReference>
<evidence type="ECO:0000313" key="15">
    <source>
        <dbReference type="Proteomes" id="UP001157167"/>
    </source>
</evidence>
<comment type="catalytic activity">
    <reaction evidence="1">
        <text>ATP + protein L-histidine = ADP + protein N-phospho-L-histidine.</text>
        <dbReference type="EC" id="2.7.13.3"/>
    </reaction>
</comment>
<dbReference type="InterPro" id="IPR003594">
    <property type="entry name" value="HATPase_dom"/>
</dbReference>
<dbReference type="RefSeq" id="WP_284187048.1">
    <property type="nucleotide sequence ID" value="NZ_BSPX01000011.1"/>
</dbReference>
<feature type="transmembrane region" description="Helical" evidence="11">
    <location>
        <begin position="158"/>
        <end position="181"/>
    </location>
</feature>
<evidence type="ECO:0000256" key="1">
    <source>
        <dbReference type="ARBA" id="ARBA00000085"/>
    </source>
</evidence>
<dbReference type="Pfam" id="PF08521">
    <property type="entry name" value="2CSK_N"/>
    <property type="match status" value="1"/>
</dbReference>
<dbReference type="Pfam" id="PF02518">
    <property type="entry name" value="HATPase_c"/>
    <property type="match status" value="1"/>
</dbReference>
<dbReference type="InterPro" id="IPR004358">
    <property type="entry name" value="Sig_transdc_His_kin-like_C"/>
</dbReference>
<dbReference type="PROSITE" id="PS50109">
    <property type="entry name" value="HIS_KIN"/>
    <property type="match status" value="1"/>
</dbReference>
<keyword evidence="6 11" id="KW-0812">Transmembrane</keyword>
<dbReference type="Gene3D" id="3.30.565.10">
    <property type="entry name" value="Histidine kinase-like ATPase, C-terminal domain"/>
    <property type="match status" value="1"/>
</dbReference>
<evidence type="ECO:0000259" key="12">
    <source>
        <dbReference type="PROSITE" id="PS50109"/>
    </source>
</evidence>
<dbReference type="EMBL" id="BSPX01000011">
    <property type="protein sequence ID" value="GLT21639.1"/>
    <property type="molecule type" value="Genomic_DNA"/>
</dbReference>
<dbReference type="InterPro" id="IPR003660">
    <property type="entry name" value="HAMP_dom"/>
</dbReference>
<dbReference type="PANTHER" id="PTHR45436:SF1">
    <property type="entry name" value="SENSOR PROTEIN QSEC"/>
    <property type="match status" value="1"/>
</dbReference>
<keyword evidence="10 11" id="KW-0472">Membrane</keyword>
<reference evidence="15" key="1">
    <citation type="journal article" date="2019" name="Int. J. Syst. Evol. Microbiol.">
        <title>The Global Catalogue of Microorganisms (GCM) 10K type strain sequencing project: providing services to taxonomists for standard genome sequencing and annotation.</title>
        <authorList>
            <consortium name="The Broad Institute Genomics Platform"/>
            <consortium name="The Broad Institute Genome Sequencing Center for Infectious Disease"/>
            <person name="Wu L."/>
            <person name="Ma J."/>
        </authorList>
    </citation>
    <scope>NUCLEOTIDE SEQUENCE [LARGE SCALE GENOMIC DNA]</scope>
    <source>
        <strain evidence="15">NBRC 102407</strain>
    </source>
</reference>
<evidence type="ECO:0000259" key="13">
    <source>
        <dbReference type="PROSITE" id="PS50885"/>
    </source>
</evidence>
<dbReference type="InterPro" id="IPR050428">
    <property type="entry name" value="TCS_sensor_his_kinase"/>
</dbReference>
<dbReference type="InterPro" id="IPR036097">
    <property type="entry name" value="HisK_dim/P_sf"/>
</dbReference>
<keyword evidence="5" id="KW-0808">Transferase</keyword>
<dbReference type="Gene3D" id="1.10.287.130">
    <property type="match status" value="1"/>
</dbReference>
<evidence type="ECO:0000256" key="8">
    <source>
        <dbReference type="ARBA" id="ARBA00022989"/>
    </source>
</evidence>
<comment type="caution">
    <text evidence="14">The sequence shown here is derived from an EMBL/GenBank/DDBJ whole genome shotgun (WGS) entry which is preliminary data.</text>
</comment>
<dbReference type="InterPro" id="IPR003661">
    <property type="entry name" value="HisK_dim/P_dom"/>
</dbReference>
<dbReference type="EC" id="2.7.13.3" evidence="3"/>
<dbReference type="Proteomes" id="UP001157167">
    <property type="component" value="Unassembled WGS sequence"/>
</dbReference>